<reference evidence="2 3" key="1">
    <citation type="submission" date="2018-10" db="EMBL/GenBank/DDBJ databases">
        <title>Genomic Encyclopedia of Type Strains, Phase IV (KMG-IV): sequencing the most valuable type-strain genomes for metagenomic binning, comparative biology and taxonomic classification.</title>
        <authorList>
            <person name="Goeker M."/>
        </authorList>
    </citation>
    <scope>NUCLEOTIDE SEQUENCE [LARGE SCALE GENOMIC DNA]</scope>
    <source>
        <strain evidence="2 3">DSM 26916</strain>
    </source>
</reference>
<feature type="domain" description="Rhodanese" evidence="1">
    <location>
        <begin position="27"/>
        <end position="119"/>
    </location>
</feature>
<organism evidence="2 3">
    <name type="scientific">Sulfurisoma sediminicola</name>
    <dbReference type="NCBI Taxonomy" id="1381557"/>
    <lineage>
        <taxon>Bacteria</taxon>
        <taxon>Pseudomonadati</taxon>
        <taxon>Pseudomonadota</taxon>
        <taxon>Betaproteobacteria</taxon>
        <taxon>Nitrosomonadales</taxon>
        <taxon>Sterolibacteriaceae</taxon>
        <taxon>Sulfurisoma</taxon>
    </lineage>
</organism>
<dbReference type="PANTHER" id="PTHR43031">
    <property type="entry name" value="FAD-DEPENDENT OXIDOREDUCTASE"/>
    <property type="match status" value="1"/>
</dbReference>
<dbReference type="EMBL" id="RCCI01000004">
    <property type="protein sequence ID" value="RLJ67545.1"/>
    <property type="molecule type" value="Genomic_DNA"/>
</dbReference>
<accession>A0A497XJJ0</accession>
<keyword evidence="2" id="KW-0808">Transferase</keyword>
<dbReference type="PROSITE" id="PS00380">
    <property type="entry name" value="RHODANESE_1"/>
    <property type="match status" value="1"/>
</dbReference>
<protein>
    <submittedName>
        <fullName evidence="2">Rhodanese-related sulfurtransferase</fullName>
    </submittedName>
</protein>
<proteinExistence type="predicted"/>
<evidence type="ECO:0000313" key="3">
    <source>
        <dbReference type="Proteomes" id="UP000268908"/>
    </source>
</evidence>
<dbReference type="Gene3D" id="3.40.250.10">
    <property type="entry name" value="Rhodanese-like domain"/>
    <property type="match status" value="1"/>
</dbReference>
<sequence>MAITPHDLVVEAKSQIKEVATAEAQSMLGKRVVIDVREYDEYAAGHLPGAINIPRGVLEFKIGMVPECANKAGAFLIYCRTSGRAALSAVQLQRLGYGNIISMAGGFEAWNTENRPTEKPEPINFE</sequence>
<dbReference type="Pfam" id="PF00581">
    <property type="entry name" value="Rhodanese"/>
    <property type="match status" value="1"/>
</dbReference>
<dbReference type="SMART" id="SM00450">
    <property type="entry name" value="RHOD"/>
    <property type="match status" value="1"/>
</dbReference>
<dbReference type="RefSeq" id="WP_121239527.1">
    <property type="nucleotide sequence ID" value="NZ_BHVV01000001.1"/>
</dbReference>
<evidence type="ECO:0000259" key="1">
    <source>
        <dbReference type="PROSITE" id="PS50206"/>
    </source>
</evidence>
<name>A0A497XJJ0_9PROT</name>
<dbReference type="InterPro" id="IPR050229">
    <property type="entry name" value="GlpE_sulfurtransferase"/>
</dbReference>
<dbReference type="InterPro" id="IPR001307">
    <property type="entry name" value="Thiosulphate_STrfase_CS"/>
</dbReference>
<dbReference type="Proteomes" id="UP000268908">
    <property type="component" value="Unassembled WGS sequence"/>
</dbReference>
<dbReference type="CDD" id="cd00158">
    <property type="entry name" value="RHOD"/>
    <property type="match status" value="1"/>
</dbReference>
<dbReference type="AlphaFoldDB" id="A0A497XJJ0"/>
<dbReference type="GO" id="GO:0004792">
    <property type="term" value="F:thiosulfate-cyanide sulfurtransferase activity"/>
    <property type="evidence" value="ECO:0007669"/>
    <property type="project" value="InterPro"/>
</dbReference>
<dbReference type="PANTHER" id="PTHR43031:SF16">
    <property type="entry name" value="OXIDOREDUCTASE"/>
    <property type="match status" value="1"/>
</dbReference>
<dbReference type="OrthoDB" id="1445766at2"/>
<keyword evidence="3" id="KW-1185">Reference proteome</keyword>
<gene>
    <name evidence="2" type="ORF">DFR35_0092</name>
</gene>
<dbReference type="InterPro" id="IPR036873">
    <property type="entry name" value="Rhodanese-like_dom_sf"/>
</dbReference>
<dbReference type="PROSITE" id="PS50206">
    <property type="entry name" value="RHODANESE_3"/>
    <property type="match status" value="1"/>
</dbReference>
<dbReference type="InterPro" id="IPR001763">
    <property type="entry name" value="Rhodanese-like_dom"/>
</dbReference>
<dbReference type="SUPFAM" id="SSF52821">
    <property type="entry name" value="Rhodanese/Cell cycle control phosphatase"/>
    <property type="match status" value="1"/>
</dbReference>
<evidence type="ECO:0000313" key="2">
    <source>
        <dbReference type="EMBL" id="RLJ67545.1"/>
    </source>
</evidence>
<comment type="caution">
    <text evidence="2">The sequence shown here is derived from an EMBL/GenBank/DDBJ whole genome shotgun (WGS) entry which is preliminary data.</text>
</comment>